<dbReference type="Pfam" id="PF14693">
    <property type="entry name" value="Ribosomal_TL5_C"/>
    <property type="match status" value="1"/>
</dbReference>
<evidence type="ECO:0000256" key="1">
    <source>
        <dbReference type="ARBA" id="ARBA00022730"/>
    </source>
</evidence>
<dbReference type="PANTHER" id="PTHR33284">
    <property type="entry name" value="RIBOSOMAL PROTEIN L25/GLN-TRNA SYNTHETASE, ANTI-CODON-BINDING DOMAIN-CONTAINING PROTEIN"/>
    <property type="match status" value="1"/>
</dbReference>
<organism evidence="8 9">
    <name type="scientific">Hyella patelloides LEGE 07179</name>
    <dbReference type="NCBI Taxonomy" id="945734"/>
    <lineage>
        <taxon>Bacteria</taxon>
        <taxon>Bacillati</taxon>
        <taxon>Cyanobacteriota</taxon>
        <taxon>Cyanophyceae</taxon>
        <taxon>Pleurocapsales</taxon>
        <taxon>Hyellaceae</taxon>
        <taxon>Hyella</taxon>
    </lineage>
</organism>
<dbReference type="RefSeq" id="WP_144872320.1">
    <property type="nucleotide sequence ID" value="NZ_LR213980.1"/>
</dbReference>
<dbReference type="Pfam" id="PF01386">
    <property type="entry name" value="Ribosomal_L25p"/>
    <property type="match status" value="1"/>
</dbReference>
<dbReference type="GO" id="GO:0003735">
    <property type="term" value="F:structural constituent of ribosome"/>
    <property type="evidence" value="ECO:0007669"/>
    <property type="project" value="InterPro"/>
</dbReference>
<comment type="subunit">
    <text evidence="5">Part of the 50S ribosomal subunit; part of the 5S rRNA/L5/L18/L25 subcomplex. Contacts the 5S rRNA. Binds to the 5S rRNA independently of L5 and L18.</text>
</comment>
<keyword evidence="4 5" id="KW-0687">Ribonucleoprotein</keyword>
<dbReference type="NCBIfam" id="NF004612">
    <property type="entry name" value="PRK05943.1"/>
    <property type="match status" value="1"/>
</dbReference>
<feature type="domain" description="Large ribosomal subunit protein bL25 L25" evidence="6">
    <location>
        <begin position="6"/>
        <end position="93"/>
    </location>
</feature>
<evidence type="ECO:0000256" key="4">
    <source>
        <dbReference type="ARBA" id="ARBA00023274"/>
    </source>
</evidence>
<dbReference type="InterPro" id="IPR020057">
    <property type="entry name" value="Ribosomal_bL25_b-dom"/>
</dbReference>
<dbReference type="Gene3D" id="2.40.240.10">
    <property type="entry name" value="Ribosomal Protein L25, Chain P"/>
    <property type="match status" value="1"/>
</dbReference>
<dbReference type="InterPro" id="IPR029751">
    <property type="entry name" value="Ribosomal_L25_dom"/>
</dbReference>
<dbReference type="InterPro" id="IPR037121">
    <property type="entry name" value="Ribosomal_bL25_C"/>
</dbReference>
<dbReference type="NCBIfam" id="NF004139">
    <property type="entry name" value="PRK05618.4-2"/>
    <property type="match status" value="1"/>
</dbReference>
<keyword evidence="2 5" id="KW-0694">RNA-binding</keyword>
<evidence type="ECO:0000313" key="8">
    <source>
        <dbReference type="EMBL" id="VEP14060.1"/>
    </source>
</evidence>
<dbReference type="InterPro" id="IPR011035">
    <property type="entry name" value="Ribosomal_bL25/Gln-tRNA_synth"/>
</dbReference>
<comment type="similarity">
    <text evidence="5">Belongs to the bacterial ribosomal protein bL25 family. CTC subfamily.</text>
</comment>
<dbReference type="CDD" id="cd00495">
    <property type="entry name" value="Ribosomal_L25_TL5_CTC"/>
    <property type="match status" value="1"/>
</dbReference>
<dbReference type="EMBL" id="CAACVJ010000153">
    <property type="protein sequence ID" value="VEP14060.1"/>
    <property type="molecule type" value="Genomic_DNA"/>
</dbReference>
<reference evidence="8 9" key="1">
    <citation type="submission" date="2019-01" db="EMBL/GenBank/DDBJ databases">
        <authorList>
            <person name="Brito A."/>
        </authorList>
    </citation>
    <scope>NUCLEOTIDE SEQUENCE [LARGE SCALE GENOMIC DNA]</scope>
    <source>
        <strain evidence="8">1</strain>
    </source>
</reference>
<dbReference type="InterPro" id="IPR001021">
    <property type="entry name" value="Ribosomal_bL25_long"/>
</dbReference>
<dbReference type="PANTHER" id="PTHR33284:SF1">
    <property type="entry name" value="RIBOSOMAL PROTEIN L25_GLN-TRNA SYNTHETASE, ANTI-CODON-BINDING DOMAIN-CONTAINING PROTEIN"/>
    <property type="match status" value="1"/>
</dbReference>
<evidence type="ECO:0000256" key="5">
    <source>
        <dbReference type="HAMAP-Rule" id="MF_01334"/>
    </source>
</evidence>
<evidence type="ECO:0000259" key="6">
    <source>
        <dbReference type="Pfam" id="PF01386"/>
    </source>
</evidence>
<keyword evidence="9" id="KW-1185">Reference proteome</keyword>
<keyword evidence="1 5" id="KW-0699">rRNA-binding</keyword>
<proteinExistence type="inferred from homology"/>
<dbReference type="AlphaFoldDB" id="A0A563VRH1"/>
<dbReference type="GO" id="GO:0008097">
    <property type="term" value="F:5S rRNA binding"/>
    <property type="evidence" value="ECO:0007669"/>
    <property type="project" value="InterPro"/>
</dbReference>
<dbReference type="HAMAP" id="MF_01334">
    <property type="entry name" value="Ribosomal_bL25_CTC"/>
    <property type="match status" value="1"/>
</dbReference>
<evidence type="ECO:0000256" key="2">
    <source>
        <dbReference type="ARBA" id="ARBA00022884"/>
    </source>
</evidence>
<evidence type="ECO:0000313" key="9">
    <source>
        <dbReference type="Proteomes" id="UP000320055"/>
    </source>
</evidence>
<comment type="function">
    <text evidence="5">This is one of the proteins that binds to the 5S RNA in the ribosome where it forms part of the central protuberance.</text>
</comment>
<protein>
    <recommendedName>
        <fullName evidence="5">Large ribosomal subunit protein bL25</fullName>
    </recommendedName>
    <alternativeName>
        <fullName evidence="5">General stress protein CTC</fullName>
    </alternativeName>
</protein>
<accession>A0A563VRH1</accession>
<dbReference type="InterPro" id="IPR020056">
    <property type="entry name" value="Rbsml_bL25/Gln-tRNA_synth_N"/>
</dbReference>
<dbReference type="Proteomes" id="UP000320055">
    <property type="component" value="Unassembled WGS sequence"/>
</dbReference>
<evidence type="ECO:0000259" key="7">
    <source>
        <dbReference type="Pfam" id="PF14693"/>
    </source>
</evidence>
<sequence>MTITVECKTRPEGSKPKALRREGLIPAALYGHKGAESVSLTMPAKEAQMLLRKAAVNNTLVDLNISDISWSGKALIREVQAHPWKRTLYHLSFFCVPEGQTTNLVVPLEITGESVGIKEGGILEQNITELNISCTPKNIPQSIEINISSFGIGTNLSVGDLVLPEGVTVLDDSEQTVFSIVAPAKMATETSAEEEETIVQTEADA</sequence>
<keyword evidence="3 5" id="KW-0689">Ribosomal protein</keyword>
<name>A0A563VRH1_9CYAN</name>
<feature type="domain" description="Large ribosomal subunit protein bL25 beta" evidence="7">
    <location>
        <begin position="104"/>
        <end position="183"/>
    </location>
</feature>
<dbReference type="GO" id="GO:0022625">
    <property type="term" value="C:cytosolic large ribosomal subunit"/>
    <property type="evidence" value="ECO:0007669"/>
    <property type="project" value="TreeGrafter"/>
</dbReference>
<dbReference type="OrthoDB" id="9786489at2"/>
<dbReference type="Gene3D" id="2.170.120.20">
    <property type="entry name" value="Ribosomal protein L25, beta domain"/>
    <property type="match status" value="1"/>
</dbReference>
<dbReference type="SUPFAM" id="SSF50715">
    <property type="entry name" value="Ribosomal protein L25-like"/>
    <property type="match status" value="1"/>
</dbReference>
<evidence type="ECO:0000256" key="3">
    <source>
        <dbReference type="ARBA" id="ARBA00022980"/>
    </source>
</evidence>
<dbReference type="InterPro" id="IPR020930">
    <property type="entry name" value="Ribosomal_uL5_bac-type"/>
</dbReference>
<dbReference type="GO" id="GO:0006412">
    <property type="term" value="P:translation"/>
    <property type="evidence" value="ECO:0007669"/>
    <property type="project" value="UniProtKB-UniRule"/>
</dbReference>
<dbReference type="NCBIfam" id="TIGR00731">
    <property type="entry name" value="bL25_bact_ctc"/>
    <property type="match status" value="1"/>
</dbReference>
<gene>
    <name evidence="5 8" type="primary">rplY</name>
    <name evidence="5" type="synonym">ctc</name>
    <name evidence="8" type="ORF">H1P_2360010</name>
</gene>